<name>A0ACB7T2Q1_HYAAI</name>
<keyword evidence="2" id="KW-1185">Reference proteome</keyword>
<evidence type="ECO:0000313" key="2">
    <source>
        <dbReference type="Proteomes" id="UP000821845"/>
    </source>
</evidence>
<organism evidence="1 2">
    <name type="scientific">Hyalomma asiaticum</name>
    <name type="common">Tick</name>
    <dbReference type="NCBI Taxonomy" id="266040"/>
    <lineage>
        <taxon>Eukaryota</taxon>
        <taxon>Metazoa</taxon>
        <taxon>Ecdysozoa</taxon>
        <taxon>Arthropoda</taxon>
        <taxon>Chelicerata</taxon>
        <taxon>Arachnida</taxon>
        <taxon>Acari</taxon>
        <taxon>Parasitiformes</taxon>
        <taxon>Ixodida</taxon>
        <taxon>Ixodoidea</taxon>
        <taxon>Ixodidae</taxon>
        <taxon>Hyalomminae</taxon>
        <taxon>Hyalomma</taxon>
    </lineage>
</organism>
<reference evidence="1" key="1">
    <citation type="submission" date="2020-05" db="EMBL/GenBank/DDBJ databases">
        <title>Large-scale comparative analyses of tick genomes elucidate their genetic diversity and vector capacities.</title>
        <authorList>
            <person name="Jia N."/>
            <person name="Wang J."/>
            <person name="Shi W."/>
            <person name="Du L."/>
            <person name="Sun Y."/>
            <person name="Zhan W."/>
            <person name="Jiang J."/>
            <person name="Wang Q."/>
            <person name="Zhang B."/>
            <person name="Ji P."/>
            <person name="Sakyi L.B."/>
            <person name="Cui X."/>
            <person name="Yuan T."/>
            <person name="Jiang B."/>
            <person name="Yang W."/>
            <person name="Lam T.T.-Y."/>
            <person name="Chang Q."/>
            <person name="Ding S."/>
            <person name="Wang X."/>
            <person name="Zhu J."/>
            <person name="Ruan X."/>
            <person name="Zhao L."/>
            <person name="Wei J."/>
            <person name="Que T."/>
            <person name="Du C."/>
            <person name="Cheng J."/>
            <person name="Dai P."/>
            <person name="Han X."/>
            <person name="Huang E."/>
            <person name="Gao Y."/>
            <person name="Liu J."/>
            <person name="Shao H."/>
            <person name="Ye R."/>
            <person name="Li L."/>
            <person name="Wei W."/>
            <person name="Wang X."/>
            <person name="Wang C."/>
            <person name="Yang T."/>
            <person name="Huo Q."/>
            <person name="Li W."/>
            <person name="Guo W."/>
            <person name="Chen H."/>
            <person name="Zhou L."/>
            <person name="Ni X."/>
            <person name="Tian J."/>
            <person name="Zhou Y."/>
            <person name="Sheng Y."/>
            <person name="Liu T."/>
            <person name="Pan Y."/>
            <person name="Xia L."/>
            <person name="Li J."/>
            <person name="Zhao F."/>
            <person name="Cao W."/>
        </authorList>
    </citation>
    <scope>NUCLEOTIDE SEQUENCE</scope>
    <source>
        <strain evidence="1">Hyas-2018</strain>
    </source>
</reference>
<dbReference type="Proteomes" id="UP000821845">
    <property type="component" value="Chromosome 11"/>
</dbReference>
<proteinExistence type="predicted"/>
<evidence type="ECO:0000313" key="1">
    <source>
        <dbReference type="EMBL" id="KAH6941200.1"/>
    </source>
</evidence>
<dbReference type="EMBL" id="CM023491">
    <property type="protein sequence ID" value="KAH6941200.1"/>
    <property type="molecule type" value="Genomic_DNA"/>
</dbReference>
<comment type="caution">
    <text evidence="1">The sequence shown here is derived from an EMBL/GenBank/DDBJ whole genome shotgun (WGS) entry which is preliminary data.</text>
</comment>
<sequence length="66" mass="7246">MLEKIKQRYIGDATNVACSLAYTGKENPPLDEPITAEEVRHAMISATRNTTPGKDGITNAMIRNLD</sequence>
<gene>
    <name evidence="1" type="ORF">HPB50_014898</name>
</gene>
<accession>A0ACB7T2Q1</accession>
<protein>
    <submittedName>
        <fullName evidence="1">Uncharacterized protein</fullName>
    </submittedName>
</protein>